<accession>A0A2K8KTL4</accession>
<keyword evidence="1" id="KW-1133">Transmembrane helix</keyword>
<keyword evidence="1" id="KW-0812">Transmembrane</keyword>
<dbReference type="AlphaFoldDB" id="A0A2K8KTL4"/>
<keyword evidence="1" id="KW-0472">Membrane</keyword>
<reference evidence="2 3" key="1">
    <citation type="journal article" date="2017" name="Environ. Microbiol.">
        <title>Genomic and physiological analyses of 'Reinekea forsetii' reveal a versatile opportunistic lifestyle during spring algae blooms.</title>
        <authorList>
            <person name="Avci B."/>
            <person name="Hahnke R.L."/>
            <person name="Chafee M."/>
            <person name="Fischer T."/>
            <person name="Gruber-Vodicka H."/>
            <person name="Tegetmeyer H.E."/>
            <person name="Harder J."/>
            <person name="Fuchs B.M."/>
            <person name="Amann R.I."/>
            <person name="Teeling H."/>
        </authorList>
    </citation>
    <scope>NUCLEOTIDE SEQUENCE [LARGE SCALE GENOMIC DNA]</scope>
    <source>
        <strain evidence="2 3">Hel1_31_D35</strain>
    </source>
</reference>
<feature type="transmembrane region" description="Helical" evidence="1">
    <location>
        <begin position="188"/>
        <end position="212"/>
    </location>
</feature>
<dbReference type="Proteomes" id="UP000229757">
    <property type="component" value="Chromosome"/>
</dbReference>
<organism evidence="2 3">
    <name type="scientific">Reinekea forsetii</name>
    <dbReference type="NCBI Taxonomy" id="1336806"/>
    <lineage>
        <taxon>Bacteria</taxon>
        <taxon>Pseudomonadati</taxon>
        <taxon>Pseudomonadota</taxon>
        <taxon>Gammaproteobacteria</taxon>
        <taxon>Oceanospirillales</taxon>
        <taxon>Saccharospirillaceae</taxon>
        <taxon>Reinekea</taxon>
    </lineage>
</organism>
<protein>
    <submittedName>
        <fullName evidence="2">Uncharacterized protein</fullName>
    </submittedName>
</protein>
<dbReference type="KEGG" id="rfo:REIFOR_02946"/>
<gene>
    <name evidence="2" type="ORF">REIFOR_02946</name>
</gene>
<proteinExistence type="predicted"/>
<keyword evidence="3" id="KW-1185">Reference proteome</keyword>
<name>A0A2K8KTL4_9GAMM</name>
<evidence type="ECO:0000256" key="1">
    <source>
        <dbReference type="SAM" id="Phobius"/>
    </source>
</evidence>
<dbReference type="EMBL" id="CP011797">
    <property type="protein sequence ID" value="ATX78067.1"/>
    <property type="molecule type" value="Genomic_DNA"/>
</dbReference>
<evidence type="ECO:0000313" key="3">
    <source>
        <dbReference type="Proteomes" id="UP000229757"/>
    </source>
</evidence>
<feature type="transmembrane region" description="Helical" evidence="1">
    <location>
        <begin position="20"/>
        <end position="42"/>
    </location>
</feature>
<sequence length="222" mass="25549">MRMSANKKFTYVISKIRSILTPITILCIIGVTPYCIVTVANINEKEYKDIDYSKYIISEAEFGFEFNLPKKNYREVSLIFDGLTENEVSILYSPYMQVDGATEGERIKINILCDDNQGLDVAFPLKSQRLEKNRTRIKEVLLGEWKKKNCKGVGIIYSELMSEELFSKARVVVDQGDMIFGLDIRENIIYKIFVALYIIFGVLGTYAEFILINAIEEIKELF</sequence>
<evidence type="ECO:0000313" key="2">
    <source>
        <dbReference type="EMBL" id="ATX78067.1"/>
    </source>
</evidence>